<dbReference type="Pfam" id="PF14027">
    <property type="entry name" value="Questin_oxidase"/>
    <property type="match status" value="1"/>
</dbReference>
<proteinExistence type="predicted"/>
<accession>A0ABQ0M0X4</accession>
<keyword evidence="1" id="KW-0560">Oxidoreductase</keyword>
<gene>
    <name evidence="2" type="ORF">MCHLO_13559</name>
</gene>
<organism evidence="2 3">
    <name type="scientific">Mycena chlorophos</name>
    <name type="common">Agaric fungus</name>
    <name type="synonym">Agaricus chlorophos</name>
    <dbReference type="NCBI Taxonomy" id="658473"/>
    <lineage>
        <taxon>Eukaryota</taxon>
        <taxon>Fungi</taxon>
        <taxon>Dikarya</taxon>
        <taxon>Basidiomycota</taxon>
        <taxon>Agaricomycotina</taxon>
        <taxon>Agaricomycetes</taxon>
        <taxon>Agaricomycetidae</taxon>
        <taxon>Agaricales</taxon>
        <taxon>Marasmiineae</taxon>
        <taxon>Mycenaceae</taxon>
        <taxon>Mycena</taxon>
    </lineage>
</organism>
<reference evidence="2" key="1">
    <citation type="submission" date="2014-09" db="EMBL/GenBank/DDBJ databases">
        <title>Genome sequence of the luminous mushroom Mycena chlorophos for searching fungal bioluminescence genes.</title>
        <authorList>
            <person name="Tanaka Y."/>
            <person name="Kasuga D."/>
            <person name="Oba Y."/>
            <person name="Hase S."/>
            <person name="Sato K."/>
            <person name="Oba Y."/>
            <person name="Sakakibara Y."/>
        </authorList>
    </citation>
    <scope>NUCLEOTIDE SEQUENCE</scope>
</reference>
<evidence type="ECO:0008006" key="4">
    <source>
        <dbReference type="Google" id="ProtNLM"/>
    </source>
</evidence>
<dbReference type="PANTHER" id="PTHR35870:SF1">
    <property type="entry name" value="PROTEIN, PUTATIVE (AFU_ORTHOLOGUE AFUA_5G03330)-RELATED"/>
    <property type="match status" value="1"/>
</dbReference>
<sequence>MRSLCNKSLFAKIRRTILPKSCLAPASRPLWPIPGPSLTAYTPPRYPGCTPETTVATRNYLQRDFEEHHGFFNYWGAHNHTAFHLLVQWSLGGTLEQIEAIWEQHVAQERGINMAPEPITEKNFMDHLGDQDYYQGYEFFFSELLAKKSADEVLEEWLFSDTANYGGKKPEMLNRLFAGILHPMLYLGYGLEFSLPGLMAEGFGQACVHKMSSDVLIPRSFFTSGTGGSGSGEHAFTIAARILKDPKFRAFKGNFDAVLAQLGPQLLNYAEQWHVDGSDDKEVMDKVRELCFMNTMFYVVGGWRTDGRKFYKADFTLVHLVTSVMTITSYVAVIKDPQHKSILLRAYFARSLAYYIAQGLPALPLRSFFNEELPTEFPDPAPESSEGVYPGAAAPNIWFKIIQSALVHPDDHLSKTQRTLAHFASLWGGAPAGEFADTELPDSDFIDGTIFLRAAWLTAEWMGRAREGEPVRLWANDPNFPESDLAD</sequence>
<evidence type="ECO:0000256" key="1">
    <source>
        <dbReference type="ARBA" id="ARBA00023002"/>
    </source>
</evidence>
<dbReference type="EMBL" id="DF849373">
    <property type="protein sequence ID" value="GAT56972.1"/>
    <property type="molecule type" value="Genomic_DNA"/>
</dbReference>
<dbReference type="Proteomes" id="UP000815677">
    <property type="component" value="Unassembled WGS sequence"/>
</dbReference>
<keyword evidence="3" id="KW-1185">Reference proteome</keyword>
<dbReference type="PANTHER" id="PTHR35870">
    <property type="entry name" value="PROTEIN, PUTATIVE (AFU_ORTHOLOGUE AFUA_5G03330)-RELATED"/>
    <property type="match status" value="1"/>
</dbReference>
<dbReference type="InterPro" id="IPR025337">
    <property type="entry name" value="Questin_oxidase-like"/>
</dbReference>
<name>A0ABQ0M0X4_MYCCL</name>
<evidence type="ECO:0000313" key="2">
    <source>
        <dbReference type="EMBL" id="GAT56972.1"/>
    </source>
</evidence>
<evidence type="ECO:0000313" key="3">
    <source>
        <dbReference type="Proteomes" id="UP000815677"/>
    </source>
</evidence>
<protein>
    <recommendedName>
        <fullName evidence="4">Oxidoreductase AflY</fullName>
    </recommendedName>
</protein>